<dbReference type="SUPFAM" id="SSF159238">
    <property type="entry name" value="SO1590-like"/>
    <property type="match status" value="1"/>
</dbReference>
<reference evidence="1" key="1">
    <citation type="submission" date="2017-08" db="EMBL/GenBank/DDBJ databases">
        <authorList>
            <person name="Imhoff J.F."/>
            <person name="Rahn T."/>
            <person name="Kuenzel S."/>
            <person name="Neulinger S.C."/>
        </authorList>
    </citation>
    <scope>NUCLEOTIDE SEQUENCE</scope>
    <source>
        <strain evidence="1">IM 151</strain>
    </source>
</reference>
<dbReference type="InterPro" id="IPR021607">
    <property type="entry name" value="DUF3224"/>
</dbReference>
<dbReference type="EMBL" id="NRRU01000115">
    <property type="protein sequence ID" value="MBK1715367.1"/>
    <property type="molecule type" value="Genomic_DNA"/>
</dbReference>
<dbReference type="Pfam" id="PF11528">
    <property type="entry name" value="DUF3224"/>
    <property type="match status" value="1"/>
</dbReference>
<gene>
    <name evidence="1" type="ORF">CKO43_21655</name>
</gene>
<protein>
    <recommendedName>
        <fullName evidence="3">DUF3224 domain-containing protein</fullName>
    </recommendedName>
</protein>
<comment type="caution">
    <text evidence="1">The sequence shown here is derived from an EMBL/GenBank/DDBJ whole genome shotgun (WGS) entry which is preliminary data.</text>
</comment>
<dbReference type="Gene3D" id="2.40.350.10">
    <property type="entry name" value="SO1590-like"/>
    <property type="match status" value="1"/>
</dbReference>
<evidence type="ECO:0000313" key="2">
    <source>
        <dbReference type="Proteomes" id="UP001041814"/>
    </source>
</evidence>
<sequence>MKKQTSGVFDVVMTPEPGEFPASRRLDKRYHGELDARGEGRMLSFVSPVEGSAAYVALERVTGTLAGRAGSFVLQHSGLMNRGVPTLSIVVVPDSGTGALQGLAGRMGIRIEVDGRHWYELEYELEHEPQHPLEAKP</sequence>
<dbReference type="InterPro" id="IPR023159">
    <property type="entry name" value="SO1590-like_sf"/>
</dbReference>
<proteinExistence type="predicted"/>
<evidence type="ECO:0000313" key="1">
    <source>
        <dbReference type="EMBL" id="MBK1715367.1"/>
    </source>
</evidence>
<keyword evidence="2" id="KW-1185">Reference proteome</keyword>
<reference evidence="1" key="2">
    <citation type="journal article" date="2020" name="Microorganisms">
        <title>Osmotic Adaptation and Compatible Solute Biosynthesis of Phototrophic Bacteria as Revealed from Genome Analyses.</title>
        <authorList>
            <person name="Imhoff J.F."/>
            <person name="Rahn T."/>
            <person name="Kunzel S."/>
            <person name="Keller A."/>
            <person name="Neulinger S.C."/>
        </authorList>
    </citation>
    <scope>NUCLEOTIDE SEQUENCE</scope>
    <source>
        <strain evidence="1">IM 151</strain>
    </source>
</reference>
<name>A0ABS1E3A4_RUBGE</name>
<dbReference type="Proteomes" id="UP001041814">
    <property type="component" value="Unassembled WGS sequence"/>
</dbReference>
<accession>A0ABS1E3A4</accession>
<dbReference type="RefSeq" id="WP_200379961.1">
    <property type="nucleotide sequence ID" value="NZ_NRRU01000115.1"/>
</dbReference>
<evidence type="ECO:0008006" key="3">
    <source>
        <dbReference type="Google" id="ProtNLM"/>
    </source>
</evidence>
<organism evidence="1 2">
    <name type="scientific">Rubrivivax gelatinosus</name>
    <name type="common">Rhodocyclus gelatinosus</name>
    <name type="synonym">Rhodopseudomonas gelatinosa</name>
    <dbReference type="NCBI Taxonomy" id="28068"/>
    <lineage>
        <taxon>Bacteria</taxon>
        <taxon>Pseudomonadati</taxon>
        <taxon>Pseudomonadota</taxon>
        <taxon>Betaproteobacteria</taxon>
        <taxon>Burkholderiales</taxon>
        <taxon>Sphaerotilaceae</taxon>
        <taxon>Rubrivivax</taxon>
    </lineage>
</organism>